<feature type="compositionally biased region" description="Basic residues" evidence="1">
    <location>
        <begin position="47"/>
        <end position="59"/>
    </location>
</feature>
<comment type="caution">
    <text evidence="2">The sequence shown here is derived from an EMBL/GenBank/DDBJ whole genome shotgun (WGS) entry which is preliminary data.</text>
</comment>
<sequence length="104" mass="11063">MPRPALNEMQHLSVVAAECLQSRGVVPAAATGMEVGRALWLRGAPRRGRRVKNGSKVRGARGLFAGALHRNPVREDPSGGIPRPAPGGWGRHLTAEGRTAVHPH</sequence>
<dbReference type="Proteomes" id="UP001066276">
    <property type="component" value="Chromosome 6"/>
</dbReference>
<reference evidence="2" key="1">
    <citation type="journal article" date="2022" name="bioRxiv">
        <title>Sequencing and chromosome-scale assembly of the giantPleurodeles waltlgenome.</title>
        <authorList>
            <person name="Brown T."/>
            <person name="Elewa A."/>
            <person name="Iarovenko S."/>
            <person name="Subramanian E."/>
            <person name="Araus A.J."/>
            <person name="Petzold A."/>
            <person name="Susuki M."/>
            <person name="Suzuki K.-i.T."/>
            <person name="Hayashi T."/>
            <person name="Toyoda A."/>
            <person name="Oliveira C."/>
            <person name="Osipova E."/>
            <person name="Leigh N.D."/>
            <person name="Simon A."/>
            <person name="Yun M.H."/>
        </authorList>
    </citation>
    <scope>NUCLEOTIDE SEQUENCE</scope>
    <source>
        <strain evidence="2">20211129_DDA</strain>
        <tissue evidence="2">Liver</tissue>
    </source>
</reference>
<proteinExistence type="predicted"/>
<feature type="region of interest" description="Disordered" evidence="1">
    <location>
        <begin position="47"/>
        <end position="104"/>
    </location>
</feature>
<dbReference type="AlphaFoldDB" id="A0AAV7R3Q0"/>
<gene>
    <name evidence="2" type="ORF">NDU88_011657</name>
</gene>
<name>A0AAV7R3Q0_PLEWA</name>
<accession>A0AAV7R3Q0</accession>
<keyword evidence="3" id="KW-1185">Reference proteome</keyword>
<evidence type="ECO:0000313" key="2">
    <source>
        <dbReference type="EMBL" id="KAJ1145368.1"/>
    </source>
</evidence>
<evidence type="ECO:0000256" key="1">
    <source>
        <dbReference type="SAM" id="MobiDB-lite"/>
    </source>
</evidence>
<dbReference type="EMBL" id="JANPWB010000010">
    <property type="protein sequence ID" value="KAJ1145368.1"/>
    <property type="molecule type" value="Genomic_DNA"/>
</dbReference>
<evidence type="ECO:0000313" key="3">
    <source>
        <dbReference type="Proteomes" id="UP001066276"/>
    </source>
</evidence>
<protein>
    <submittedName>
        <fullName evidence="2">Uncharacterized protein</fullName>
    </submittedName>
</protein>
<organism evidence="2 3">
    <name type="scientific">Pleurodeles waltl</name>
    <name type="common">Iberian ribbed newt</name>
    <dbReference type="NCBI Taxonomy" id="8319"/>
    <lineage>
        <taxon>Eukaryota</taxon>
        <taxon>Metazoa</taxon>
        <taxon>Chordata</taxon>
        <taxon>Craniata</taxon>
        <taxon>Vertebrata</taxon>
        <taxon>Euteleostomi</taxon>
        <taxon>Amphibia</taxon>
        <taxon>Batrachia</taxon>
        <taxon>Caudata</taxon>
        <taxon>Salamandroidea</taxon>
        <taxon>Salamandridae</taxon>
        <taxon>Pleurodelinae</taxon>
        <taxon>Pleurodeles</taxon>
    </lineage>
</organism>